<dbReference type="CDD" id="cd17934">
    <property type="entry name" value="DEXXQc_Upf1-like"/>
    <property type="match status" value="1"/>
</dbReference>
<dbReference type="GO" id="GO:0005524">
    <property type="term" value="F:ATP binding"/>
    <property type="evidence" value="ECO:0007669"/>
    <property type="project" value="UniProtKB-KW"/>
</dbReference>
<dbReference type="CDD" id="cd18808">
    <property type="entry name" value="SF1_C_Upf1"/>
    <property type="match status" value="1"/>
</dbReference>
<accession>A0AAD5SXG8</accession>
<sequence length="1385" mass="156087">MPLTATDIAGMHHRNCSLALRLAHDRPHDQSKQFSVRTSALFQRGNKWEAHLTTILRRENLLLDLSGTHQNSNATLLFDSISKDTRFLFFITGVVFPPNSTLFKTSLRTTKPDYIRVTKNTDGSIILAVIDAKISHTLKVSHQIQIGIYAASLIQIIKEQCPANLVVSVDNVKFLVYLSPPKGALWPTSKEYFGNSDGAFSLTTVFPLLENTLNKIVPTILNEENLEALEWGVGDRCEECEFEPGCIARAKTVGDVSLVGGTMGRDRAALKTVVELAKSQNLVIRGKFSKKFDTGIPNTSEWNEFWIKRCSNNIVGSNNFTDIEYLDAAIKTPGFFDRFESSHPSICSTVNRLLKLSATRNDSPVVKSVLENTVKPIHKIPYSAFPKSEDHAVFISTVSDPLSDDIVAVSILHKNQTHILYRETIISKNPNENNLSFQFTQSLANIINFLLVHATPTPRVQFYTFTAVEKREITDMIVSEICTTKDPQSLENAQLCAAALLDHPTVLLSTLIPIPLLMSKSQLIGAKIPKLKADIQWYLQAIEGTESRRNETVVKLKQRIEDIVADNVEISLIPRVVVVADVVKNAVVLPAVSRITLETCAQMLLGVSQLASVETVYQLWVNGNRENDIRESLESWNFVCSNICLDIRRRISAVSPIETVFVNELAEFRVVQLDLCKDSVLSRLLFLTQFEMIKEFQSIKELRLNSNQSNELEYIGAVPNSGIIFEHRFLVHSGLSTIQSKYNSDESSSFEMFDWILVTSNTPHATKFNDLLHMSQAYSHLKLNDDEVKEFGEHVCFANISNVNDAQGTVTVKVKCAKGFKFVNGDGKRKIFDLYPRFVDFNTQKSVRGIIETEITRLKRIESNEPAPLFLRLVAPETQNSSESIKTWNLKTSSQKQDSAQETILYRLYRELYDLKTLDTHSRPFHFLPSQHAAVKGAIENVVTIVWGPPGNGKTHTLALSCLRLIETSARLGRKNCCILMTAFTNAAIKTFKDKVEELLEHRKQDWFKDVSFSEWTKSISVCDLKDNNPLGSSWSYDLLYTRRSIFKLFEATPALKGTFDILVIDEGSQFLTSCCTIAFQAIDIPDISTKRLIIAGDHRQLGPLLKANYPTPPESRPLFGSILDCLIHQNEPITFMLKDNFRFVESLCRFTERLYVNKNDQFIPMRGSQTMISNSIDSWFQTHTATDKLNAIVKKIGRTSLVSILLNGKLDKTSTQASFEDHISREANLAASLVKLFHEIVPDGRIFVITPHKLQRAHLLHLLATHTHRGSKYLRIDTVERMQGDQADIVLACYGFTSHTPTFENELEFVYSIRRINVALSRPKALCILISSRNLFEPPASVLGLQSSREGLDHLCRFRERSIEFGWSGDEQLELEDGIATLQI</sequence>
<dbReference type="GO" id="GO:0043139">
    <property type="term" value="F:5'-3' DNA helicase activity"/>
    <property type="evidence" value="ECO:0007669"/>
    <property type="project" value="TreeGrafter"/>
</dbReference>
<organism evidence="6 7">
    <name type="scientific">Physocladia obscura</name>
    <dbReference type="NCBI Taxonomy" id="109957"/>
    <lineage>
        <taxon>Eukaryota</taxon>
        <taxon>Fungi</taxon>
        <taxon>Fungi incertae sedis</taxon>
        <taxon>Chytridiomycota</taxon>
        <taxon>Chytridiomycota incertae sedis</taxon>
        <taxon>Chytridiomycetes</taxon>
        <taxon>Chytridiales</taxon>
        <taxon>Chytriomycetaceae</taxon>
        <taxon>Physocladia</taxon>
    </lineage>
</organism>
<keyword evidence="3" id="KW-0347">Helicase</keyword>
<dbReference type="PANTHER" id="PTHR43788:SF8">
    <property type="entry name" value="DNA-BINDING PROTEIN SMUBP-2"/>
    <property type="match status" value="1"/>
</dbReference>
<dbReference type="EMBL" id="JADGJH010001237">
    <property type="protein sequence ID" value="KAJ3116288.1"/>
    <property type="molecule type" value="Genomic_DNA"/>
</dbReference>
<dbReference type="SUPFAM" id="SSF52540">
    <property type="entry name" value="P-loop containing nucleoside triphosphate hydrolases"/>
    <property type="match status" value="1"/>
</dbReference>
<name>A0AAD5SXG8_9FUNG</name>
<evidence type="ECO:0000313" key="6">
    <source>
        <dbReference type="EMBL" id="KAJ3116288.1"/>
    </source>
</evidence>
<dbReference type="Gene3D" id="3.40.50.300">
    <property type="entry name" value="P-loop containing nucleotide triphosphate hydrolases"/>
    <property type="match status" value="2"/>
</dbReference>
<dbReference type="InterPro" id="IPR047187">
    <property type="entry name" value="SF1_C_Upf1"/>
</dbReference>
<dbReference type="GO" id="GO:0016787">
    <property type="term" value="F:hydrolase activity"/>
    <property type="evidence" value="ECO:0007669"/>
    <property type="project" value="UniProtKB-KW"/>
</dbReference>
<evidence type="ECO:0000313" key="7">
    <source>
        <dbReference type="Proteomes" id="UP001211907"/>
    </source>
</evidence>
<evidence type="ECO:0000256" key="4">
    <source>
        <dbReference type="ARBA" id="ARBA00022840"/>
    </source>
</evidence>
<dbReference type="InterPro" id="IPR050534">
    <property type="entry name" value="Coronavir_polyprotein_1ab"/>
</dbReference>
<keyword evidence="1" id="KW-0547">Nucleotide-binding</keyword>
<protein>
    <recommendedName>
        <fullName evidence="5">DNA2/NAM7 helicase-like C-terminal domain-containing protein</fullName>
    </recommendedName>
</protein>
<feature type="domain" description="DNA2/NAM7 helicase-like C-terminal" evidence="5">
    <location>
        <begin position="1122"/>
        <end position="1334"/>
    </location>
</feature>
<reference evidence="6" key="1">
    <citation type="submission" date="2020-05" db="EMBL/GenBank/DDBJ databases">
        <title>Phylogenomic resolution of chytrid fungi.</title>
        <authorList>
            <person name="Stajich J.E."/>
            <person name="Amses K."/>
            <person name="Simmons R."/>
            <person name="Seto K."/>
            <person name="Myers J."/>
            <person name="Bonds A."/>
            <person name="Quandt C.A."/>
            <person name="Barry K."/>
            <person name="Liu P."/>
            <person name="Grigoriev I."/>
            <person name="Longcore J.E."/>
            <person name="James T.Y."/>
        </authorList>
    </citation>
    <scope>NUCLEOTIDE SEQUENCE</scope>
    <source>
        <strain evidence="6">JEL0513</strain>
    </source>
</reference>
<keyword evidence="7" id="KW-1185">Reference proteome</keyword>
<dbReference type="InterPro" id="IPR027417">
    <property type="entry name" value="P-loop_NTPase"/>
</dbReference>
<dbReference type="PANTHER" id="PTHR43788">
    <property type="entry name" value="DNA2/NAM7 HELICASE FAMILY MEMBER"/>
    <property type="match status" value="1"/>
</dbReference>
<evidence type="ECO:0000256" key="2">
    <source>
        <dbReference type="ARBA" id="ARBA00022801"/>
    </source>
</evidence>
<evidence type="ECO:0000256" key="3">
    <source>
        <dbReference type="ARBA" id="ARBA00022806"/>
    </source>
</evidence>
<evidence type="ECO:0000259" key="5">
    <source>
        <dbReference type="Pfam" id="PF13087"/>
    </source>
</evidence>
<keyword evidence="2" id="KW-0378">Hydrolase</keyword>
<evidence type="ECO:0000256" key="1">
    <source>
        <dbReference type="ARBA" id="ARBA00022741"/>
    </source>
</evidence>
<keyword evidence="4" id="KW-0067">ATP-binding</keyword>
<proteinExistence type="predicted"/>
<gene>
    <name evidence="6" type="ORF">HK100_001105</name>
</gene>
<comment type="caution">
    <text evidence="6">The sequence shown here is derived from an EMBL/GenBank/DDBJ whole genome shotgun (WGS) entry which is preliminary data.</text>
</comment>
<dbReference type="InterPro" id="IPR041679">
    <property type="entry name" value="DNA2/NAM7-like_C"/>
</dbReference>
<dbReference type="Pfam" id="PF13087">
    <property type="entry name" value="AAA_12"/>
    <property type="match status" value="1"/>
</dbReference>
<dbReference type="Pfam" id="PF13245">
    <property type="entry name" value="AAA_19"/>
    <property type="match status" value="1"/>
</dbReference>
<dbReference type="Proteomes" id="UP001211907">
    <property type="component" value="Unassembled WGS sequence"/>
</dbReference>